<dbReference type="KEGG" id="mpq:ABA45_00580"/>
<dbReference type="PATRIC" id="fig|330734.3.peg.126"/>
<dbReference type="AlphaFoldDB" id="A0A0H4HWT7"/>
<organism evidence="2 3">
    <name type="scientific">Marinobacter psychrophilus</name>
    <dbReference type="NCBI Taxonomy" id="330734"/>
    <lineage>
        <taxon>Bacteria</taxon>
        <taxon>Pseudomonadati</taxon>
        <taxon>Pseudomonadota</taxon>
        <taxon>Gammaproteobacteria</taxon>
        <taxon>Pseudomonadales</taxon>
        <taxon>Marinobacteraceae</taxon>
        <taxon>Marinobacter</taxon>
    </lineage>
</organism>
<dbReference type="Proteomes" id="UP000036406">
    <property type="component" value="Chromosome"/>
</dbReference>
<dbReference type="RefSeq" id="WP_048383603.1">
    <property type="nucleotide sequence ID" value="NZ_CP011494.1"/>
</dbReference>
<evidence type="ECO:0000259" key="1">
    <source>
        <dbReference type="Pfam" id="PF01636"/>
    </source>
</evidence>
<dbReference type="EMBL" id="CP011494">
    <property type="protein sequence ID" value="AKO51101.1"/>
    <property type="molecule type" value="Genomic_DNA"/>
</dbReference>
<evidence type="ECO:0000313" key="2">
    <source>
        <dbReference type="EMBL" id="AKO51101.1"/>
    </source>
</evidence>
<feature type="domain" description="Aminoglycoside phosphotransferase" evidence="1">
    <location>
        <begin position="58"/>
        <end position="257"/>
    </location>
</feature>
<dbReference type="Gene3D" id="3.90.1200.10">
    <property type="match status" value="1"/>
</dbReference>
<dbReference type="SUPFAM" id="SSF56112">
    <property type="entry name" value="Protein kinase-like (PK-like)"/>
    <property type="match status" value="1"/>
</dbReference>
<accession>A0A0H4HWT7</accession>
<dbReference type="Pfam" id="PF01636">
    <property type="entry name" value="APH"/>
    <property type="match status" value="1"/>
</dbReference>
<reference evidence="2 3" key="1">
    <citation type="submission" date="2015-05" db="EMBL/GenBank/DDBJ databases">
        <title>Complete genome of Marinobacter psychrophilus strain 20041T isolated from sea-ice of the Canadian Basin.</title>
        <authorList>
            <person name="Song L."/>
            <person name="Ren L."/>
            <person name="Yu Y."/>
            <person name="Wang X."/>
        </authorList>
    </citation>
    <scope>NUCLEOTIDE SEQUENCE [LARGE SCALE GENOMIC DNA]</scope>
    <source>
        <strain evidence="2 3">20041</strain>
    </source>
</reference>
<keyword evidence="3" id="KW-1185">Reference proteome</keyword>
<dbReference type="STRING" id="330734.ABA45_00580"/>
<evidence type="ECO:0000313" key="3">
    <source>
        <dbReference type="Proteomes" id="UP000036406"/>
    </source>
</evidence>
<sequence length="359" mass="39517">MTRNLNQGQNGLFHALGVSEAGLEKRLADTVWRGQSLRFLQDTGLAHAHVLLGDSGQLLRIPKQSQVGLDPEPHLAHEAICFQAAAPSLVTPALHQVLPVSPALPRGALVLDYVDGVPLALPEHVASLSLSLARIHCVDVPQASHQRLSLPEDPLVSMIQEIRSQAEFLARAGLSADVQARVQGQLVLATRLAGLDERPPESLITFDAHPGNFLVDKQGDAWMVDLEKCRISYPGFDLAHSTLYTSTTWDMNSYAVLAVDDIAYAYQSWEQAFGARGADHRPWHVPLRRLMWLWSTTWCAKWLALSSNAPGPDAGQNWSESNNENALNAHVRNRAKHYLEPAVIDAIVSEFDELERLLA</sequence>
<gene>
    <name evidence="2" type="ORF">ABA45_00580</name>
</gene>
<name>A0A0H4HWT7_9GAMM</name>
<proteinExistence type="predicted"/>
<protein>
    <recommendedName>
        <fullName evidence="1">Aminoglycoside phosphotransferase domain-containing protein</fullName>
    </recommendedName>
</protein>
<dbReference type="InterPro" id="IPR011009">
    <property type="entry name" value="Kinase-like_dom_sf"/>
</dbReference>
<dbReference type="InterPro" id="IPR002575">
    <property type="entry name" value="Aminoglycoside_PTrfase"/>
</dbReference>